<dbReference type="EMBL" id="NPEX01000295">
    <property type="protein sequence ID" value="RAI39350.1"/>
    <property type="molecule type" value="Genomic_DNA"/>
</dbReference>
<organism evidence="7 8">
    <name type="scientific">Rhodoplanes roseus</name>
    <dbReference type="NCBI Taxonomy" id="29409"/>
    <lineage>
        <taxon>Bacteria</taxon>
        <taxon>Pseudomonadati</taxon>
        <taxon>Pseudomonadota</taxon>
        <taxon>Alphaproteobacteria</taxon>
        <taxon>Hyphomicrobiales</taxon>
        <taxon>Nitrobacteraceae</taxon>
        <taxon>Rhodoplanes</taxon>
    </lineage>
</organism>
<dbReference type="PANTHER" id="PTHR38015">
    <property type="entry name" value="BLR6086 PROTEIN"/>
    <property type="match status" value="1"/>
</dbReference>
<comment type="pathway">
    <text evidence="1">Cofactor biosynthesis; (R)-pantothenate biosynthesis; (R)-pantoate from 3-methyl-2-oxobutanoate: step 2/2.</text>
</comment>
<keyword evidence="8" id="KW-1185">Reference proteome</keyword>
<comment type="catalytic activity">
    <reaction evidence="4">
        <text>(R)-pantoate + NADP(+) = 2-dehydropantoate + NADPH + H(+)</text>
        <dbReference type="Rhea" id="RHEA:16233"/>
        <dbReference type="ChEBI" id="CHEBI:11561"/>
        <dbReference type="ChEBI" id="CHEBI:15378"/>
        <dbReference type="ChEBI" id="CHEBI:15980"/>
        <dbReference type="ChEBI" id="CHEBI:57783"/>
        <dbReference type="ChEBI" id="CHEBI:58349"/>
        <dbReference type="EC" id="1.1.1.169"/>
    </reaction>
</comment>
<dbReference type="Pfam" id="PF02558">
    <property type="entry name" value="ApbA"/>
    <property type="match status" value="1"/>
</dbReference>
<dbReference type="Proteomes" id="UP000249130">
    <property type="component" value="Unassembled WGS sequence"/>
</dbReference>
<dbReference type="AlphaFoldDB" id="A0A327KKK0"/>
<dbReference type="Pfam" id="PF02317">
    <property type="entry name" value="Octopine_DH"/>
    <property type="match status" value="1"/>
</dbReference>
<evidence type="ECO:0000256" key="2">
    <source>
        <dbReference type="ARBA" id="ARBA00019465"/>
    </source>
</evidence>
<dbReference type="SUPFAM" id="SSF48179">
    <property type="entry name" value="6-phosphogluconate dehydrogenase C-terminal domain-like"/>
    <property type="match status" value="1"/>
</dbReference>
<comment type="caution">
    <text evidence="7">The sequence shown here is derived from an EMBL/GenBank/DDBJ whole genome shotgun (WGS) entry which is preliminary data.</text>
</comment>
<evidence type="ECO:0000313" key="7">
    <source>
        <dbReference type="EMBL" id="RAI39350.1"/>
    </source>
</evidence>
<name>A0A327KKK0_9BRAD</name>
<protein>
    <recommendedName>
        <fullName evidence="2">2-dehydropantoate 2-reductase</fullName>
    </recommendedName>
</protein>
<feature type="domain" description="Ketopantoate reductase N-terminal" evidence="6">
    <location>
        <begin position="14"/>
        <end position="113"/>
    </location>
</feature>
<dbReference type="InterPro" id="IPR051729">
    <property type="entry name" value="Opine/Lysopine_DH"/>
</dbReference>
<dbReference type="Gene3D" id="1.10.1040.10">
    <property type="entry name" value="N-(1-d-carboxylethyl)-l-norvaline Dehydrogenase, domain 2"/>
    <property type="match status" value="1"/>
</dbReference>
<reference evidence="7 8" key="1">
    <citation type="submission" date="2017-07" db="EMBL/GenBank/DDBJ databases">
        <title>Draft Genome Sequences of Select Purple Nonsulfur Bacteria.</title>
        <authorList>
            <person name="Lasarre B."/>
            <person name="Mckinlay J.B."/>
        </authorList>
    </citation>
    <scope>NUCLEOTIDE SEQUENCE [LARGE SCALE GENOMIC DNA]</scope>
    <source>
        <strain evidence="7 8">DSM 5909</strain>
    </source>
</reference>
<proteinExistence type="predicted"/>
<dbReference type="Gene3D" id="3.40.50.720">
    <property type="entry name" value="NAD(P)-binding Rossmann-like Domain"/>
    <property type="match status" value="1"/>
</dbReference>
<evidence type="ECO:0000256" key="3">
    <source>
        <dbReference type="ARBA" id="ARBA00022655"/>
    </source>
</evidence>
<dbReference type="InterPro" id="IPR008927">
    <property type="entry name" value="6-PGluconate_DH-like_C_sf"/>
</dbReference>
<feature type="domain" description="Opine dehydrogenase" evidence="5">
    <location>
        <begin position="191"/>
        <end position="340"/>
    </location>
</feature>
<dbReference type="InterPro" id="IPR036291">
    <property type="entry name" value="NAD(P)-bd_dom_sf"/>
</dbReference>
<accession>A0A327KKK0</accession>
<evidence type="ECO:0000259" key="6">
    <source>
        <dbReference type="Pfam" id="PF02558"/>
    </source>
</evidence>
<evidence type="ECO:0000313" key="8">
    <source>
        <dbReference type="Proteomes" id="UP000249130"/>
    </source>
</evidence>
<evidence type="ECO:0000256" key="1">
    <source>
        <dbReference type="ARBA" id="ARBA00004994"/>
    </source>
</evidence>
<dbReference type="UniPathway" id="UPA00028">
    <property type="reaction ID" value="UER00004"/>
</dbReference>
<dbReference type="PANTHER" id="PTHR38015:SF1">
    <property type="entry name" value="OPINE DEHYDROGENASE DOMAIN-CONTAINING PROTEIN"/>
    <property type="match status" value="1"/>
</dbReference>
<dbReference type="InterPro" id="IPR003421">
    <property type="entry name" value="Opine_DH"/>
</dbReference>
<sequence>MSAATDETPPIRRIAIIGAGNGGCAAAADFSLRGYEVGLYGRTPATVAPLQAAGGVAYEGVLGDGFVPVHTITTNAAEAMDGADAVLIMGPTQAHQDIAALIAPHLAPDQILFAAPGHTLTLIPHTLRRHGHARPVTCETTTLPYICRKVSPERVKISRRPAVLKFAAFPARERDRLASRMRELFPAITPLPTLLDTVFPYTNAVHHPPALLCNIGRVESTGGDYFHYYDGITPSVGRMIDALDAERLAVAAAFGCTVDPLPDYFFQIGYTNAEGHAGGTAYSTFHNSEPNRWIRAPETVDHRFFNEDIPYGLVPLLELGRLAGLPMPVSEAVVTLATVVTGKPYRETGLTLQRMGIADLDVAALRRLLDRGWD</sequence>
<dbReference type="InterPro" id="IPR013328">
    <property type="entry name" value="6PGD_dom2"/>
</dbReference>
<dbReference type="OrthoDB" id="6135265at2"/>
<dbReference type="SUPFAM" id="SSF51735">
    <property type="entry name" value="NAD(P)-binding Rossmann-fold domains"/>
    <property type="match status" value="1"/>
</dbReference>
<evidence type="ECO:0000256" key="4">
    <source>
        <dbReference type="ARBA" id="ARBA00048793"/>
    </source>
</evidence>
<keyword evidence="3" id="KW-0566">Pantothenate biosynthesis</keyword>
<evidence type="ECO:0000259" key="5">
    <source>
        <dbReference type="Pfam" id="PF02317"/>
    </source>
</evidence>
<dbReference type="RefSeq" id="WP_111421904.1">
    <property type="nucleotide sequence ID" value="NZ_NPEX01000295.1"/>
</dbReference>
<dbReference type="InterPro" id="IPR013332">
    <property type="entry name" value="KPR_N"/>
</dbReference>
<dbReference type="GO" id="GO:0015940">
    <property type="term" value="P:pantothenate biosynthetic process"/>
    <property type="evidence" value="ECO:0007669"/>
    <property type="project" value="UniProtKB-UniPathway"/>
</dbReference>
<gene>
    <name evidence="7" type="ORF">CH341_26020</name>
</gene>
<dbReference type="GO" id="GO:0008677">
    <property type="term" value="F:2-dehydropantoate 2-reductase activity"/>
    <property type="evidence" value="ECO:0007669"/>
    <property type="project" value="UniProtKB-EC"/>
</dbReference>